<gene>
    <name evidence="1" type="ORF">Y900_029550</name>
</gene>
<protein>
    <submittedName>
        <fullName evidence="1">Uncharacterized protein</fullName>
    </submittedName>
</protein>
<accession>A0A064C929</accession>
<evidence type="ECO:0000313" key="2">
    <source>
        <dbReference type="Proteomes" id="UP000022835"/>
    </source>
</evidence>
<comment type="caution">
    <text evidence="1">The sequence shown here is derived from an EMBL/GenBank/DDBJ whole genome shotgun (WGS) entry which is preliminary data.</text>
</comment>
<dbReference type="EMBL" id="JALN02000003">
    <property type="protein sequence ID" value="KDE96785.1"/>
    <property type="molecule type" value="Genomic_DNA"/>
</dbReference>
<evidence type="ECO:0000313" key="1">
    <source>
        <dbReference type="EMBL" id="KDE96785.1"/>
    </source>
</evidence>
<organism evidence="1 2">
    <name type="scientific">Mycolicibacterium aromaticivorans JS19b1 = JCM 16368</name>
    <dbReference type="NCBI Taxonomy" id="1440774"/>
    <lineage>
        <taxon>Bacteria</taxon>
        <taxon>Bacillati</taxon>
        <taxon>Actinomycetota</taxon>
        <taxon>Actinomycetes</taxon>
        <taxon>Mycobacteriales</taxon>
        <taxon>Mycobacteriaceae</taxon>
        <taxon>Mycolicibacterium</taxon>
    </lineage>
</organism>
<dbReference type="OrthoDB" id="826539at2"/>
<name>A0A064C929_9MYCO</name>
<keyword evidence="2" id="KW-1185">Reference proteome</keyword>
<reference evidence="1" key="1">
    <citation type="submission" date="2014-05" db="EMBL/GenBank/DDBJ databases">
        <title>Genome sequence of Mycobacterium aromaticivorans strain JS19b1T (= DSM 45407T).</title>
        <authorList>
            <person name="Kwak Y."/>
            <person name="Park G.-S."/>
            <person name="Li Q.X."/>
            <person name="Lee S.-E."/>
            <person name="Shin J.-H."/>
        </authorList>
    </citation>
    <scope>NUCLEOTIDE SEQUENCE [LARGE SCALE GENOMIC DNA]</scope>
    <source>
        <strain evidence="1">JS19b1</strain>
    </source>
</reference>
<sequence>MQACKDEVIAVQYQIIARYSTPAASTDYRDIVAVKYHLDGDTGSCSREQMITLLEQGHTAFVRGRHGHSDVGIFDLNKVKYLRTHHWDDLWDDSLVLLPTFDLDAHPHCGAAISDTPSRSFDLFSLVENTRVSASRLVTIAQRWRPRILSQ</sequence>
<dbReference type="Proteomes" id="UP000022835">
    <property type="component" value="Unassembled WGS sequence"/>
</dbReference>
<dbReference type="AlphaFoldDB" id="A0A064C929"/>
<proteinExistence type="predicted"/>